<dbReference type="EMBL" id="CP069027">
    <property type="protein sequence ID" value="QRC95261.1"/>
    <property type="molecule type" value="Genomic_DNA"/>
</dbReference>
<feature type="compositionally biased region" description="Polar residues" evidence="1">
    <location>
        <begin position="131"/>
        <end position="145"/>
    </location>
</feature>
<name>A0A7U2EY53_PHANO</name>
<sequence>MDALHPMTSMTFEHAHWFQMSQAPPSACVWNDHHETIDEGFPASAPWLPQDHLHDELLDIAIYAKPQLHSNFDITTPVLIGNHTAESVVEAKRLGLQHGTSDMDGQDVQSDINRPGPPVPPPPPSDSSSSNIDTTGSEASGQVSIDRSHRNKLHVEHKHESLRDARDDLVGHRFRLGAKRDELRVAREDAGIRAGAAFSSVQNFLRQKDIHLPDHIAQEFSDAGALRDKLGQMDAEYDEKEQDYNFLEWNYTKTERAFVEDFANTLHTWDQTETAGVYEIRQERDRELQDLTRHSFTHALPDLIDDAVEMDGSENSDEGITLHGLSRSRNTREPMIMERRVAGLRKAHDPFGYVTTAEDISTISKAGGDDSAGQIYHRVESWMMETLLGSFYHQSRLRAELDDNDMDDVTWWKLSMRHWTTERPSTFVLHPGESTVSNEDAMLTESRLATESTMNPGASIYRKSVVRSHDMNMFPGLHSNDETEDNAPITIEPIDIGGCAIEVDTPQITVQDVEQGQNCPVMESEDGPAFKKPLETPGNDKFGERPTPQHLREAIVLSPNNETPTVPHPVSSSKEFTKVNQELQSLSVPPSFVSPGSNGTRKRPHSPMSNPERSDSFDDSGRTRLVVATSKPLSPPNTRSPSPEIWIKCPFSPFLCDAITPYWIRIFHLPRVPICSCTECDQSRKSAPVTAGALDPLY</sequence>
<dbReference type="AlphaFoldDB" id="A0A7U2EY53"/>
<dbReference type="VEuPathDB" id="FungiDB:JI435_029610"/>
<feature type="region of interest" description="Disordered" evidence="1">
    <location>
        <begin position="97"/>
        <end position="161"/>
    </location>
</feature>
<reference evidence="3" key="1">
    <citation type="journal article" date="2021" name="BMC Genomics">
        <title>Chromosome-level genome assembly and manually-curated proteome of model necrotroph Parastagonospora nodorum Sn15 reveals a genome-wide trove of candidate effector homologs, and redundancy of virulence-related functions within an accessory chromosome.</title>
        <authorList>
            <person name="Bertazzoni S."/>
            <person name="Jones D.A.B."/>
            <person name="Phan H.T."/>
            <person name="Tan K.-C."/>
            <person name="Hane J.K."/>
        </authorList>
    </citation>
    <scope>NUCLEOTIDE SEQUENCE [LARGE SCALE GENOMIC DNA]</scope>
    <source>
        <strain evidence="3">SN15 / ATCC MYA-4574 / FGSC 10173)</strain>
    </source>
</reference>
<evidence type="ECO:0000313" key="2">
    <source>
        <dbReference type="EMBL" id="QRC95261.1"/>
    </source>
</evidence>
<feature type="region of interest" description="Disordered" evidence="1">
    <location>
        <begin position="523"/>
        <end position="546"/>
    </location>
</feature>
<accession>A0A7U2EY53</accession>
<dbReference type="RefSeq" id="XP_001793553.1">
    <property type="nucleotide sequence ID" value="XM_001793501.1"/>
</dbReference>
<dbReference type="Proteomes" id="UP000663193">
    <property type="component" value="Chromosome 5"/>
</dbReference>
<organism evidence="2 3">
    <name type="scientific">Phaeosphaeria nodorum (strain SN15 / ATCC MYA-4574 / FGSC 10173)</name>
    <name type="common">Glume blotch fungus</name>
    <name type="synonym">Parastagonospora nodorum</name>
    <dbReference type="NCBI Taxonomy" id="321614"/>
    <lineage>
        <taxon>Eukaryota</taxon>
        <taxon>Fungi</taxon>
        <taxon>Dikarya</taxon>
        <taxon>Ascomycota</taxon>
        <taxon>Pezizomycotina</taxon>
        <taxon>Dothideomycetes</taxon>
        <taxon>Pleosporomycetidae</taxon>
        <taxon>Pleosporales</taxon>
        <taxon>Pleosporineae</taxon>
        <taxon>Phaeosphaeriaceae</taxon>
        <taxon>Parastagonospora</taxon>
    </lineage>
</organism>
<evidence type="ECO:0000313" key="3">
    <source>
        <dbReference type="Proteomes" id="UP000663193"/>
    </source>
</evidence>
<gene>
    <name evidence="2" type="ORF">JI435_029610</name>
</gene>
<feature type="compositionally biased region" description="Pro residues" evidence="1">
    <location>
        <begin position="115"/>
        <end position="125"/>
    </location>
</feature>
<proteinExistence type="predicted"/>
<dbReference type="KEGG" id="pno:SNOG_02961"/>
<feature type="region of interest" description="Disordered" evidence="1">
    <location>
        <begin position="558"/>
        <end position="621"/>
    </location>
</feature>
<dbReference type="OrthoDB" id="3801250at2759"/>
<feature type="compositionally biased region" description="Polar residues" evidence="1">
    <location>
        <begin position="558"/>
        <end position="599"/>
    </location>
</feature>
<evidence type="ECO:0000256" key="1">
    <source>
        <dbReference type="SAM" id="MobiDB-lite"/>
    </source>
</evidence>
<protein>
    <submittedName>
        <fullName evidence="2">Uncharacterized protein</fullName>
    </submittedName>
</protein>
<feature type="compositionally biased region" description="Basic and acidic residues" evidence="1">
    <location>
        <begin position="612"/>
        <end position="621"/>
    </location>
</feature>
<keyword evidence="3" id="KW-1185">Reference proteome</keyword>